<keyword evidence="2" id="KW-1185">Reference proteome</keyword>
<proteinExistence type="predicted"/>
<organism evidence="1 2">
    <name type="scientific">Russula earlei</name>
    <dbReference type="NCBI Taxonomy" id="71964"/>
    <lineage>
        <taxon>Eukaryota</taxon>
        <taxon>Fungi</taxon>
        <taxon>Dikarya</taxon>
        <taxon>Basidiomycota</taxon>
        <taxon>Agaricomycotina</taxon>
        <taxon>Agaricomycetes</taxon>
        <taxon>Russulales</taxon>
        <taxon>Russulaceae</taxon>
        <taxon>Russula</taxon>
    </lineage>
</organism>
<evidence type="ECO:0000313" key="1">
    <source>
        <dbReference type="EMBL" id="KAI9434536.1"/>
    </source>
</evidence>
<name>A0ACC0TR04_9AGAM</name>
<dbReference type="EMBL" id="JAGFNK010001139">
    <property type="protein sequence ID" value="KAI9434536.1"/>
    <property type="molecule type" value="Genomic_DNA"/>
</dbReference>
<reference evidence="1" key="1">
    <citation type="submission" date="2021-03" db="EMBL/GenBank/DDBJ databases">
        <title>Evolutionary priming and transition to the ectomycorrhizal habit in an iconic lineage of mushroom-forming fungi: is preadaptation a requirement?</title>
        <authorList>
            <consortium name="DOE Joint Genome Institute"/>
            <person name="Looney B.P."/>
            <person name="Miyauchi S."/>
            <person name="Morin E."/>
            <person name="Drula E."/>
            <person name="Courty P.E."/>
            <person name="Chicoki N."/>
            <person name="Fauchery L."/>
            <person name="Kohler A."/>
            <person name="Kuo A."/>
            <person name="LaButti K."/>
            <person name="Pangilinan J."/>
            <person name="Lipzen A."/>
            <person name="Riley R."/>
            <person name="Andreopoulos W."/>
            <person name="He G."/>
            <person name="Johnson J."/>
            <person name="Barry K.W."/>
            <person name="Grigoriev I.V."/>
            <person name="Nagy L."/>
            <person name="Hibbett D."/>
            <person name="Henrissat B."/>
            <person name="Matheny P.B."/>
            <person name="Labbe J."/>
            <person name="Martin A.F."/>
        </authorList>
    </citation>
    <scope>NUCLEOTIDE SEQUENCE</scope>
    <source>
        <strain evidence="1">BPL698</strain>
    </source>
</reference>
<sequence>MRLLKDNGRMYGYQITQMVKDLTKGELQITEGALYPLLHRLEEQDLVETELENIGNREAQIDRLVSYCAAQGIRYYDVQLELVDHMAEWIEHAMEEQQLSFEEAFLQMQAAFTQEELQLILKSKKKAVQAKLNKLQIKEWEAEQAFSV</sequence>
<dbReference type="Proteomes" id="UP001207468">
    <property type="component" value="Unassembled WGS sequence"/>
</dbReference>
<evidence type="ECO:0000313" key="2">
    <source>
        <dbReference type="Proteomes" id="UP001207468"/>
    </source>
</evidence>
<comment type="caution">
    <text evidence="1">The sequence shown here is derived from an EMBL/GenBank/DDBJ whole genome shotgun (WGS) entry which is preliminary data.</text>
</comment>
<accession>A0ACC0TR04</accession>
<protein>
    <submittedName>
        <fullName evidence="1">Uncharacterized protein</fullName>
    </submittedName>
</protein>
<gene>
    <name evidence="1" type="ORF">F5148DRAFT_1295158</name>
</gene>